<dbReference type="AlphaFoldDB" id="A0A6C0KSH9"/>
<protein>
    <submittedName>
        <fullName evidence="1">Uncharacterized protein</fullName>
    </submittedName>
</protein>
<sequence>MKRELLYPFFIDCCEQTADKFWKGVFEDLAYGIAPYGAYVSKGAIMCNYKDKEFMYRITKKEPEELYNDIFNLFTTKLNILSKEQIMQRKENVERVQEEAVDWSSIKKKNFKDVLIENWAVSMKNKHGLSLKQTKYLISIIFLGLIFKIFSSKDIIVKNGVIEDIKGISFEQGKIHVERDIYDIQAMSSPDIITDKLNMSDEWEKYLNTLQKS</sequence>
<proteinExistence type="predicted"/>
<dbReference type="EMBL" id="MN740962">
    <property type="protein sequence ID" value="QHU20151.1"/>
    <property type="molecule type" value="Genomic_DNA"/>
</dbReference>
<evidence type="ECO:0000313" key="1">
    <source>
        <dbReference type="EMBL" id="QHU20151.1"/>
    </source>
</evidence>
<reference evidence="1" key="1">
    <citation type="journal article" date="2020" name="Nature">
        <title>Giant virus diversity and host interactions through global metagenomics.</title>
        <authorList>
            <person name="Schulz F."/>
            <person name="Roux S."/>
            <person name="Paez-Espino D."/>
            <person name="Jungbluth S."/>
            <person name="Walsh D.A."/>
            <person name="Denef V.J."/>
            <person name="McMahon K.D."/>
            <person name="Konstantinidis K.T."/>
            <person name="Eloe-Fadrosh E.A."/>
            <person name="Kyrpides N.C."/>
            <person name="Woyke T."/>
        </authorList>
    </citation>
    <scope>NUCLEOTIDE SEQUENCE</scope>
    <source>
        <strain evidence="1">GVMAG-S-3300013014-136</strain>
    </source>
</reference>
<organism evidence="1">
    <name type="scientific">viral metagenome</name>
    <dbReference type="NCBI Taxonomy" id="1070528"/>
    <lineage>
        <taxon>unclassified sequences</taxon>
        <taxon>metagenomes</taxon>
        <taxon>organismal metagenomes</taxon>
    </lineage>
</organism>
<accession>A0A6C0KSH9</accession>
<name>A0A6C0KSH9_9ZZZZ</name>